<evidence type="ECO:0000256" key="3">
    <source>
        <dbReference type="ARBA" id="ARBA00022723"/>
    </source>
</evidence>
<feature type="domain" description="FAD-binding FR-type" evidence="8">
    <location>
        <begin position="3"/>
        <end position="111"/>
    </location>
</feature>
<evidence type="ECO:0000256" key="6">
    <source>
        <dbReference type="ARBA" id="ARBA00023014"/>
    </source>
</evidence>
<dbReference type="PRINTS" id="PR00409">
    <property type="entry name" value="PHDIOXRDTASE"/>
</dbReference>
<dbReference type="PROSITE" id="PS51384">
    <property type="entry name" value="FAD_FR"/>
    <property type="match status" value="1"/>
</dbReference>
<keyword evidence="5" id="KW-0408">Iron</keyword>
<dbReference type="PROSITE" id="PS51085">
    <property type="entry name" value="2FE2S_FER_2"/>
    <property type="match status" value="1"/>
</dbReference>
<dbReference type="SUPFAM" id="SSF63380">
    <property type="entry name" value="Riboflavin synthase domain-like"/>
    <property type="match status" value="1"/>
</dbReference>
<sequence>MTSSTLTALVYEMRYEAQGIISVALRPTTPEVIFPAFTPGAHIDLHLGNGLVRSYSLCQPYERGSAAQPTQYRVGILKDKGSRGGSRWVHEQLRVGQTITISAPRNHFELDTSASHTVLVAGGIGITPLLCMLRQCTQQGQSAELIYCARNRQEAAFIQAIEDLAVQHQIPVTWHFDQEQNHAPDMPQLLQSKGAQSHYYCCGPTPMLAAFEAACEQLQYSNVHVERFAAVELPASAQEGAFDVYLDRSGTTVHVPAGKSLLDSLIDAGIACDHSCKEGVCGSCEVAVLEGEVEHHDGILSKKEKDSNQVMMVCVSRSKSSRLVLDL</sequence>
<dbReference type="RefSeq" id="WP_136574901.1">
    <property type="nucleotide sequence ID" value="NZ_STFG01000034.1"/>
</dbReference>
<dbReference type="AlphaFoldDB" id="A0A4S8ENB7"/>
<dbReference type="Pfam" id="PF00111">
    <property type="entry name" value="Fer2"/>
    <property type="match status" value="1"/>
</dbReference>
<dbReference type="CDD" id="cd00207">
    <property type="entry name" value="fer2"/>
    <property type="match status" value="1"/>
</dbReference>
<dbReference type="Proteomes" id="UP000308917">
    <property type="component" value="Unassembled WGS sequence"/>
</dbReference>
<proteinExistence type="predicted"/>
<evidence type="ECO:0000256" key="2">
    <source>
        <dbReference type="ARBA" id="ARBA00022714"/>
    </source>
</evidence>
<evidence type="ECO:0000313" key="10">
    <source>
        <dbReference type="Proteomes" id="UP000308917"/>
    </source>
</evidence>
<keyword evidence="6" id="KW-0411">Iron-sulfur</keyword>
<evidence type="ECO:0000259" key="7">
    <source>
        <dbReference type="PROSITE" id="PS51085"/>
    </source>
</evidence>
<dbReference type="CDD" id="cd06185">
    <property type="entry name" value="PDR_like"/>
    <property type="match status" value="1"/>
</dbReference>
<gene>
    <name evidence="9" type="ORF">E9531_16650</name>
</gene>
<dbReference type="InterPro" id="IPR012675">
    <property type="entry name" value="Beta-grasp_dom_sf"/>
</dbReference>
<dbReference type="SUPFAM" id="SSF52343">
    <property type="entry name" value="Ferredoxin reductase-like, C-terminal NADP-linked domain"/>
    <property type="match status" value="1"/>
</dbReference>
<keyword evidence="3" id="KW-0479">Metal-binding</keyword>
<keyword evidence="4" id="KW-0560">Oxidoreductase</keyword>
<evidence type="ECO:0000259" key="8">
    <source>
        <dbReference type="PROSITE" id="PS51384"/>
    </source>
</evidence>
<dbReference type="Gene3D" id="3.10.20.30">
    <property type="match status" value="1"/>
</dbReference>
<dbReference type="GO" id="GO:0051537">
    <property type="term" value="F:2 iron, 2 sulfur cluster binding"/>
    <property type="evidence" value="ECO:0007669"/>
    <property type="project" value="UniProtKB-KW"/>
</dbReference>
<dbReference type="InterPro" id="IPR036010">
    <property type="entry name" value="2Fe-2S_ferredoxin-like_sf"/>
</dbReference>
<organism evidence="9 10">
    <name type="scientific">Lampropedia puyangensis</name>
    <dbReference type="NCBI Taxonomy" id="1330072"/>
    <lineage>
        <taxon>Bacteria</taxon>
        <taxon>Pseudomonadati</taxon>
        <taxon>Pseudomonadota</taxon>
        <taxon>Betaproteobacteria</taxon>
        <taxon>Burkholderiales</taxon>
        <taxon>Comamonadaceae</taxon>
        <taxon>Lampropedia</taxon>
    </lineage>
</organism>
<dbReference type="SUPFAM" id="SSF54292">
    <property type="entry name" value="2Fe-2S ferredoxin-like"/>
    <property type="match status" value="1"/>
</dbReference>
<keyword evidence="1" id="KW-0285">Flavoprotein</keyword>
<dbReference type="InterPro" id="IPR001041">
    <property type="entry name" value="2Fe-2S_ferredoxin-type"/>
</dbReference>
<evidence type="ECO:0000256" key="5">
    <source>
        <dbReference type="ARBA" id="ARBA00023004"/>
    </source>
</evidence>
<name>A0A4S8ENB7_9BURK</name>
<evidence type="ECO:0000313" key="9">
    <source>
        <dbReference type="EMBL" id="THT96152.1"/>
    </source>
</evidence>
<reference evidence="9 10" key="1">
    <citation type="journal article" date="2015" name="Antonie Van Leeuwenhoek">
        <title>Lampropedia puyangensis sp. nov., isolated from symptomatic bark of Populus ? euramericana canker and emended description of Lampropedia hyalina (Ehrenberg 1832) Lee et al. 2004.</title>
        <authorList>
            <person name="Li Y."/>
            <person name="Wang T."/>
            <person name="Piao C.G."/>
            <person name="Wang L.F."/>
            <person name="Tian G.Z."/>
            <person name="Zhu T.H."/>
            <person name="Guo M.W."/>
        </authorList>
    </citation>
    <scope>NUCLEOTIDE SEQUENCE [LARGE SCALE GENOMIC DNA]</scope>
    <source>
        <strain evidence="9 10">2-bin</strain>
    </source>
</reference>
<dbReference type="Gene3D" id="3.40.50.80">
    <property type="entry name" value="Nucleotide-binding domain of ferredoxin-NADP reductase (FNR) module"/>
    <property type="match status" value="1"/>
</dbReference>
<comment type="caution">
    <text evidence="9">The sequence shown here is derived from an EMBL/GenBank/DDBJ whole genome shotgun (WGS) entry which is preliminary data.</text>
</comment>
<dbReference type="PROSITE" id="PS00197">
    <property type="entry name" value="2FE2S_FER_1"/>
    <property type="match status" value="1"/>
</dbReference>
<dbReference type="InterPro" id="IPR039261">
    <property type="entry name" value="FNR_nucleotide-bd"/>
</dbReference>
<evidence type="ECO:0000256" key="4">
    <source>
        <dbReference type="ARBA" id="ARBA00023002"/>
    </source>
</evidence>
<feature type="domain" description="2Fe-2S ferredoxin-type" evidence="7">
    <location>
        <begin position="242"/>
        <end position="327"/>
    </location>
</feature>
<dbReference type="GO" id="GO:0016491">
    <property type="term" value="F:oxidoreductase activity"/>
    <property type="evidence" value="ECO:0007669"/>
    <property type="project" value="UniProtKB-KW"/>
</dbReference>
<dbReference type="OrthoDB" id="370747at2"/>
<keyword evidence="10" id="KW-1185">Reference proteome</keyword>
<evidence type="ECO:0000256" key="1">
    <source>
        <dbReference type="ARBA" id="ARBA00022630"/>
    </source>
</evidence>
<dbReference type="InterPro" id="IPR050415">
    <property type="entry name" value="MRET"/>
</dbReference>
<dbReference type="InterPro" id="IPR001433">
    <property type="entry name" value="OxRdtase_FAD/NAD-bd"/>
</dbReference>
<dbReference type="GO" id="GO:0046872">
    <property type="term" value="F:metal ion binding"/>
    <property type="evidence" value="ECO:0007669"/>
    <property type="project" value="UniProtKB-KW"/>
</dbReference>
<dbReference type="PANTHER" id="PTHR47354:SF1">
    <property type="entry name" value="CARNITINE MONOOXYGENASE REDUCTASE SUBUNIT"/>
    <property type="match status" value="1"/>
</dbReference>
<dbReference type="InterPro" id="IPR006058">
    <property type="entry name" value="2Fe2S_fd_BS"/>
</dbReference>
<dbReference type="EMBL" id="STFG01000034">
    <property type="protein sequence ID" value="THT96152.1"/>
    <property type="molecule type" value="Genomic_DNA"/>
</dbReference>
<dbReference type="Pfam" id="PF00175">
    <property type="entry name" value="NAD_binding_1"/>
    <property type="match status" value="1"/>
</dbReference>
<keyword evidence="2" id="KW-0001">2Fe-2S</keyword>
<dbReference type="Gene3D" id="2.40.30.10">
    <property type="entry name" value="Translation factors"/>
    <property type="match status" value="1"/>
</dbReference>
<dbReference type="InterPro" id="IPR017938">
    <property type="entry name" value="Riboflavin_synthase-like_b-brl"/>
</dbReference>
<accession>A0A4S8ENB7</accession>
<dbReference type="PANTHER" id="PTHR47354">
    <property type="entry name" value="NADH OXIDOREDUCTASE HCR"/>
    <property type="match status" value="1"/>
</dbReference>
<protein>
    <submittedName>
        <fullName evidence="9">Oxidoreductase</fullName>
    </submittedName>
</protein>
<dbReference type="InterPro" id="IPR017927">
    <property type="entry name" value="FAD-bd_FR_type"/>
</dbReference>